<evidence type="ECO:0000313" key="3">
    <source>
        <dbReference type="EMBL" id="MBB5138560.1"/>
    </source>
</evidence>
<dbReference type="InterPro" id="IPR007569">
    <property type="entry name" value="DUF559"/>
</dbReference>
<dbReference type="RefSeq" id="WP_185055432.1">
    <property type="nucleotide sequence ID" value="NZ_BAABIX010000025.1"/>
</dbReference>
<organism evidence="3 4">
    <name type="scientific">Thermocatellispora tengchongensis</name>
    <dbReference type="NCBI Taxonomy" id="1073253"/>
    <lineage>
        <taxon>Bacteria</taxon>
        <taxon>Bacillati</taxon>
        <taxon>Actinomycetota</taxon>
        <taxon>Actinomycetes</taxon>
        <taxon>Streptosporangiales</taxon>
        <taxon>Streptosporangiaceae</taxon>
        <taxon>Thermocatellispora</taxon>
    </lineage>
</organism>
<name>A0A840PLQ2_9ACTN</name>
<comment type="caution">
    <text evidence="3">The sequence shown here is derived from an EMBL/GenBank/DDBJ whole genome shotgun (WGS) entry which is preliminary data.</text>
</comment>
<dbReference type="EMBL" id="JACHGN010000024">
    <property type="protein sequence ID" value="MBB5138560.1"/>
    <property type="molecule type" value="Genomic_DNA"/>
</dbReference>
<dbReference type="InterPro" id="IPR047216">
    <property type="entry name" value="Endonuclease_DUF559_bact"/>
</dbReference>
<dbReference type="Pfam" id="PF04480">
    <property type="entry name" value="DUF559"/>
    <property type="match status" value="1"/>
</dbReference>
<evidence type="ECO:0000313" key="4">
    <source>
        <dbReference type="Proteomes" id="UP000578449"/>
    </source>
</evidence>
<dbReference type="PANTHER" id="PTHR38590:SF1">
    <property type="entry name" value="BLL0828 PROTEIN"/>
    <property type="match status" value="1"/>
</dbReference>
<keyword evidence="4" id="KW-1185">Reference proteome</keyword>
<proteinExistence type="predicted"/>
<accession>A0A840PLQ2</accession>
<protein>
    <recommendedName>
        <fullName evidence="2">DUF559 domain-containing protein</fullName>
    </recommendedName>
</protein>
<feature type="domain" description="DUF559" evidence="2">
    <location>
        <begin position="293"/>
        <end position="354"/>
    </location>
</feature>
<dbReference type="SUPFAM" id="SSF52980">
    <property type="entry name" value="Restriction endonuclease-like"/>
    <property type="match status" value="1"/>
</dbReference>
<dbReference type="PANTHER" id="PTHR38590">
    <property type="entry name" value="BLL0828 PROTEIN"/>
    <property type="match status" value="1"/>
</dbReference>
<evidence type="ECO:0000259" key="2">
    <source>
        <dbReference type="Pfam" id="PF04480"/>
    </source>
</evidence>
<dbReference type="AlphaFoldDB" id="A0A840PLQ2"/>
<dbReference type="Gene3D" id="3.40.960.10">
    <property type="entry name" value="VSR Endonuclease"/>
    <property type="match status" value="1"/>
</dbReference>
<sequence>MGRSWAELPTGRVVRLRGASVDALVTAVDPLPSGAPAIVVYVVHVAPETPGAPETPAEIASAVLADLESAAIALYPAWLPGAEGIEGPGGAGVPAVRALAMRLAATTRHFGPFLADLAETALRGHAPQRPRAFAPEVRAAGLRRVIAAGYRRPGAALLVQVPPGLPARSESALLAACDWLCHRGGFAVWLTGTPLATASHTDGHTESRTHIDTHIDGHTGAHIDSVTVTLPEPATRLPRPARGAYFPALAGRPHPFSRIERHLERALSACDWAAGREWNQTHRFGPLHNPIRVDLLWRAERCVVEIDGDEHRRKAEADRQRDHDLEAEGYAVLRVTNAEVEHATEAVVQRIRRFVTDRRKERPCRNTASPSPSSPPCSS</sequence>
<dbReference type="InterPro" id="IPR011335">
    <property type="entry name" value="Restrct_endonuc-II-like"/>
</dbReference>
<dbReference type="Proteomes" id="UP000578449">
    <property type="component" value="Unassembled WGS sequence"/>
</dbReference>
<reference evidence="3 4" key="1">
    <citation type="submission" date="2020-08" db="EMBL/GenBank/DDBJ databases">
        <title>Genomic Encyclopedia of Type Strains, Phase IV (KMG-IV): sequencing the most valuable type-strain genomes for metagenomic binning, comparative biology and taxonomic classification.</title>
        <authorList>
            <person name="Goeker M."/>
        </authorList>
    </citation>
    <scope>NUCLEOTIDE SEQUENCE [LARGE SCALE GENOMIC DNA]</scope>
    <source>
        <strain evidence="3 4">DSM 45615</strain>
    </source>
</reference>
<evidence type="ECO:0000256" key="1">
    <source>
        <dbReference type="SAM" id="MobiDB-lite"/>
    </source>
</evidence>
<feature type="region of interest" description="Disordered" evidence="1">
    <location>
        <begin position="358"/>
        <end position="379"/>
    </location>
</feature>
<gene>
    <name evidence="3" type="ORF">HNP84_008314</name>
</gene>